<gene>
    <name evidence="1" type="ORF">Pph01_06390</name>
</gene>
<dbReference type="Proteomes" id="UP000622547">
    <property type="component" value="Unassembled WGS sequence"/>
</dbReference>
<evidence type="ECO:0000313" key="1">
    <source>
        <dbReference type="EMBL" id="GII35636.1"/>
    </source>
</evidence>
<accession>A0A8J3TZV6</accession>
<dbReference type="AlphaFoldDB" id="A0A8J3TZV6"/>
<sequence length="55" mass="6063">MLEILRPVTASTVIREFPERVNRRVQSAAGTVDGEFARLRPLRVSTAARPDVVSA</sequence>
<evidence type="ECO:0000313" key="2">
    <source>
        <dbReference type="Proteomes" id="UP000622547"/>
    </source>
</evidence>
<dbReference type="EMBL" id="BOOP01000003">
    <property type="protein sequence ID" value="GII35636.1"/>
    <property type="molecule type" value="Genomic_DNA"/>
</dbReference>
<reference evidence="1 2" key="1">
    <citation type="submission" date="2021-01" db="EMBL/GenBank/DDBJ databases">
        <title>Whole genome shotgun sequence of Planotetraspora phitsanulokensis NBRC 104273.</title>
        <authorList>
            <person name="Komaki H."/>
            <person name="Tamura T."/>
        </authorList>
    </citation>
    <scope>NUCLEOTIDE SEQUENCE [LARGE SCALE GENOMIC DNA]</scope>
    <source>
        <strain evidence="1 2">NBRC 104273</strain>
    </source>
</reference>
<proteinExistence type="predicted"/>
<name>A0A8J3TZV6_9ACTN</name>
<organism evidence="1 2">
    <name type="scientific">Planotetraspora phitsanulokensis</name>
    <dbReference type="NCBI Taxonomy" id="575192"/>
    <lineage>
        <taxon>Bacteria</taxon>
        <taxon>Bacillati</taxon>
        <taxon>Actinomycetota</taxon>
        <taxon>Actinomycetes</taxon>
        <taxon>Streptosporangiales</taxon>
        <taxon>Streptosporangiaceae</taxon>
        <taxon>Planotetraspora</taxon>
    </lineage>
</organism>
<keyword evidence="2" id="KW-1185">Reference proteome</keyword>
<comment type="caution">
    <text evidence="1">The sequence shown here is derived from an EMBL/GenBank/DDBJ whole genome shotgun (WGS) entry which is preliminary data.</text>
</comment>
<protein>
    <submittedName>
        <fullName evidence="1">Uncharacterized protein</fullName>
    </submittedName>
</protein>